<protein>
    <submittedName>
        <fullName evidence="1">Uncharacterized protein</fullName>
    </submittedName>
</protein>
<dbReference type="Proteomes" id="UP001379533">
    <property type="component" value="Chromosome"/>
</dbReference>
<gene>
    <name evidence="1" type="ORF">LZC95_48485</name>
</gene>
<dbReference type="EMBL" id="CP089982">
    <property type="protein sequence ID" value="WXA94273.1"/>
    <property type="molecule type" value="Genomic_DNA"/>
</dbReference>
<organism evidence="1 2">
    <name type="scientific">Pendulispora brunnea</name>
    <dbReference type="NCBI Taxonomy" id="2905690"/>
    <lineage>
        <taxon>Bacteria</taxon>
        <taxon>Pseudomonadati</taxon>
        <taxon>Myxococcota</taxon>
        <taxon>Myxococcia</taxon>
        <taxon>Myxococcales</taxon>
        <taxon>Sorangiineae</taxon>
        <taxon>Pendulisporaceae</taxon>
        <taxon>Pendulispora</taxon>
    </lineage>
</organism>
<accession>A0ABZ2K6F8</accession>
<reference evidence="1 2" key="1">
    <citation type="submission" date="2021-12" db="EMBL/GenBank/DDBJ databases">
        <title>Discovery of the Pendulisporaceae a myxobacterial family with distinct sporulation behavior and unique specialized metabolism.</title>
        <authorList>
            <person name="Garcia R."/>
            <person name="Popoff A."/>
            <person name="Bader C.D."/>
            <person name="Loehr J."/>
            <person name="Walesch S."/>
            <person name="Walt C."/>
            <person name="Boldt J."/>
            <person name="Bunk B."/>
            <person name="Haeckl F.J.F.P.J."/>
            <person name="Gunesch A.P."/>
            <person name="Birkelbach J."/>
            <person name="Nuebel U."/>
            <person name="Pietschmann T."/>
            <person name="Bach T."/>
            <person name="Mueller R."/>
        </authorList>
    </citation>
    <scope>NUCLEOTIDE SEQUENCE [LARGE SCALE GENOMIC DNA]</scope>
    <source>
        <strain evidence="1 2">MSr12523</strain>
    </source>
</reference>
<proteinExistence type="predicted"/>
<sequence>MDLMCVLRLFAARLEKANEGPESRDIARDLRTHAHWLEKSVLADPAAPDPDSFIGWLRLQTKREDKIGALARFVGEKGASVATGHRDYGQPQAIPEQWPLVDALQEFHRETMRASLKGTPNRLYSVRPPSGL</sequence>
<evidence type="ECO:0000313" key="2">
    <source>
        <dbReference type="Proteomes" id="UP001379533"/>
    </source>
</evidence>
<keyword evidence="2" id="KW-1185">Reference proteome</keyword>
<name>A0ABZ2K6F8_9BACT</name>
<dbReference type="RefSeq" id="WP_394844875.1">
    <property type="nucleotide sequence ID" value="NZ_CP089982.1"/>
</dbReference>
<evidence type="ECO:0000313" key="1">
    <source>
        <dbReference type="EMBL" id="WXA94273.1"/>
    </source>
</evidence>